<name>M7NPA8_PNEMU</name>
<dbReference type="FunFam" id="3.30.1330.30:FF:000008">
    <property type="entry name" value="Protein pelota homolog"/>
    <property type="match status" value="1"/>
</dbReference>
<dbReference type="Pfam" id="PF03465">
    <property type="entry name" value="eRF1_3"/>
    <property type="match status" value="1"/>
</dbReference>
<dbReference type="HOGENOM" id="CLU_095952_0_0_1"/>
<dbReference type="Pfam" id="PF26356">
    <property type="entry name" value="Pelota_N"/>
    <property type="match status" value="1"/>
</dbReference>
<proteinExistence type="inferred from homology"/>
<keyword evidence="9" id="KW-0131">Cell cycle</keyword>
<dbReference type="GO" id="GO:0070481">
    <property type="term" value="P:nuclear-transcribed mRNA catabolic process, non-stop decay"/>
    <property type="evidence" value="ECO:0007669"/>
    <property type="project" value="InterPro"/>
</dbReference>
<dbReference type="NCBIfam" id="TIGR00111">
    <property type="entry name" value="pelota"/>
    <property type="match status" value="1"/>
</dbReference>
<dbReference type="InterPro" id="IPR004405">
    <property type="entry name" value="TF_pelota"/>
</dbReference>
<feature type="domain" description="Pelota N-terminal" evidence="12">
    <location>
        <begin position="1"/>
        <end position="34"/>
    </location>
</feature>
<dbReference type="GO" id="GO:0032790">
    <property type="term" value="P:ribosome disassembly"/>
    <property type="evidence" value="ECO:0007669"/>
    <property type="project" value="TreeGrafter"/>
</dbReference>
<dbReference type="InterPro" id="IPR005142">
    <property type="entry name" value="eRF1_3"/>
</dbReference>
<evidence type="ECO:0000256" key="1">
    <source>
        <dbReference type="ARBA" id="ARBA00001968"/>
    </source>
</evidence>
<keyword evidence="5" id="KW-0132">Cell division</keyword>
<dbReference type="Proteomes" id="UP000011958">
    <property type="component" value="Unassembled WGS sequence"/>
</dbReference>
<dbReference type="GeneID" id="19896133"/>
<evidence type="ECO:0000256" key="8">
    <source>
        <dbReference type="ARBA" id="ARBA00023254"/>
    </source>
</evidence>
<dbReference type="GO" id="GO:0051321">
    <property type="term" value="P:meiotic cell cycle"/>
    <property type="evidence" value="ECO:0007669"/>
    <property type="project" value="UniProtKB-KW"/>
</dbReference>
<dbReference type="GO" id="GO:0006412">
    <property type="term" value="P:translation"/>
    <property type="evidence" value="ECO:0007669"/>
    <property type="project" value="UniProtKB-ARBA"/>
</dbReference>
<evidence type="ECO:0000259" key="10">
    <source>
        <dbReference type="Pfam" id="PF03464"/>
    </source>
</evidence>
<evidence type="ECO:0000313" key="14">
    <source>
        <dbReference type="Proteomes" id="UP000011958"/>
    </source>
</evidence>
<dbReference type="GO" id="GO:0051301">
    <property type="term" value="P:cell division"/>
    <property type="evidence" value="ECO:0007669"/>
    <property type="project" value="UniProtKB-KW"/>
</dbReference>
<dbReference type="InterPro" id="IPR058547">
    <property type="entry name" value="Pelota_N"/>
</dbReference>
<organism evidence="13 14">
    <name type="scientific">Pneumocystis murina (strain B123)</name>
    <name type="common">Mouse pneumocystis pneumonia agent</name>
    <name type="synonym">Pneumocystis carinii f. sp. muris</name>
    <dbReference type="NCBI Taxonomy" id="1069680"/>
    <lineage>
        <taxon>Eukaryota</taxon>
        <taxon>Fungi</taxon>
        <taxon>Dikarya</taxon>
        <taxon>Ascomycota</taxon>
        <taxon>Taphrinomycotina</taxon>
        <taxon>Pneumocystomycetes</taxon>
        <taxon>Pneumocystaceae</taxon>
        <taxon>Pneumocystis</taxon>
    </lineage>
</organism>
<comment type="cofactor">
    <cofactor evidence="1">
        <name>a divalent metal cation</name>
        <dbReference type="ChEBI" id="CHEBI:60240"/>
    </cofactor>
</comment>
<comment type="similarity">
    <text evidence="3">Belongs to the eukaryotic release factor 1 family. Pelota subfamily.</text>
</comment>
<dbReference type="GO" id="GO:0005737">
    <property type="term" value="C:cytoplasm"/>
    <property type="evidence" value="ECO:0007669"/>
    <property type="project" value="UniProtKB-SubCell"/>
</dbReference>
<reference evidence="14" key="1">
    <citation type="journal article" date="2016" name="Nat. Commun.">
        <title>Genome analysis of three Pneumocystis species reveals adaptation mechanisms to life exclusively in mammalian hosts.</title>
        <authorList>
            <person name="Ma L."/>
            <person name="Chen Z."/>
            <person name="Huang D.W."/>
            <person name="Kutty G."/>
            <person name="Ishihara M."/>
            <person name="Wang H."/>
            <person name="Abouelleil A."/>
            <person name="Bishop L."/>
            <person name="Davey E."/>
            <person name="Deng R."/>
            <person name="Deng X."/>
            <person name="Fan L."/>
            <person name="Fantoni G."/>
            <person name="Fitzgerald M."/>
            <person name="Gogineni E."/>
            <person name="Goldberg J.M."/>
            <person name="Handley G."/>
            <person name="Hu X."/>
            <person name="Huber C."/>
            <person name="Jiao X."/>
            <person name="Jones K."/>
            <person name="Levin J.Z."/>
            <person name="Liu Y."/>
            <person name="Macdonald P."/>
            <person name="Melnikov A."/>
            <person name="Raley C."/>
            <person name="Sassi M."/>
            <person name="Sherman B.T."/>
            <person name="Song X."/>
            <person name="Sykes S."/>
            <person name="Tran B."/>
            <person name="Walsh L."/>
            <person name="Xia Y."/>
            <person name="Yang J."/>
            <person name="Young S."/>
            <person name="Zeng Q."/>
            <person name="Zheng X."/>
            <person name="Stephens R."/>
            <person name="Nusbaum C."/>
            <person name="Birren B.W."/>
            <person name="Azadi P."/>
            <person name="Lempicki R.A."/>
            <person name="Cuomo C.A."/>
            <person name="Kovacs J.A."/>
        </authorList>
    </citation>
    <scope>NUCLEOTIDE SEQUENCE [LARGE SCALE GENOMIC DNA]</scope>
    <source>
        <strain evidence="14">B123</strain>
    </source>
</reference>
<evidence type="ECO:0000256" key="3">
    <source>
        <dbReference type="ARBA" id="ARBA00009504"/>
    </source>
</evidence>
<evidence type="ECO:0000256" key="9">
    <source>
        <dbReference type="ARBA" id="ARBA00023306"/>
    </source>
</evidence>
<dbReference type="VEuPathDB" id="FungiDB:PNEG_02440"/>
<dbReference type="PANTHER" id="PTHR10853:SF0">
    <property type="entry name" value="PROTEIN PELOTA HOMOLOG"/>
    <property type="match status" value="1"/>
</dbReference>
<gene>
    <name evidence="13" type="ORF">PNEG_02440</name>
</gene>
<dbReference type="InterPro" id="IPR042226">
    <property type="entry name" value="eFR1_2_sf"/>
</dbReference>
<sequence>MGSYHTLDLKLHSNFTLTKQEWDSIALERLDEACDPNKRAEIGAVVLQEGLANVCLITEYMTILRQRIEIQIPRKRKDNASDYQKGINKFCETVMQAILRSFDFTNLKVVLVASPGFISETLIKYIFDEAVKTDNKTLLQSRSKFLRLHCSSGHMHSLDEVLKSPNISTKLADTKFVQETTALDRFYKILHNDEEKAWYGIKEVSWAIECKAVETLLISDMLFRSNNINERQYYVKLVETVKQYGGKVLIFSSLHESGIQLNQLTGIAAILTFPINMVKNNE</sequence>
<comment type="subcellular location">
    <subcellularLocation>
        <location evidence="2">Cytoplasm</location>
    </subcellularLocation>
</comment>
<dbReference type="Pfam" id="PF03464">
    <property type="entry name" value="eRF1_2"/>
    <property type="match status" value="1"/>
</dbReference>
<feature type="domain" description="eRF1" evidence="10">
    <location>
        <begin position="42"/>
        <end position="171"/>
    </location>
</feature>
<dbReference type="SUPFAM" id="SSF159065">
    <property type="entry name" value="Dom34/Pelota N-terminal domain-like"/>
    <property type="match status" value="1"/>
</dbReference>
<dbReference type="EMBL" id="AFWA02000011">
    <property type="protein sequence ID" value="EMR09096.1"/>
    <property type="molecule type" value="Genomic_DNA"/>
</dbReference>
<keyword evidence="14" id="KW-1185">Reference proteome</keyword>
<dbReference type="SUPFAM" id="SSF53137">
    <property type="entry name" value="Translational machinery components"/>
    <property type="match status" value="1"/>
</dbReference>
<evidence type="ECO:0000256" key="7">
    <source>
        <dbReference type="ARBA" id="ARBA00022776"/>
    </source>
</evidence>
<dbReference type="STRING" id="1069680.M7NPA8"/>
<evidence type="ECO:0000256" key="5">
    <source>
        <dbReference type="ARBA" id="ARBA00022618"/>
    </source>
</evidence>
<dbReference type="GO" id="GO:0070651">
    <property type="term" value="P:nonfunctional rRNA decay"/>
    <property type="evidence" value="ECO:0007669"/>
    <property type="project" value="TreeGrafter"/>
</dbReference>
<dbReference type="GO" id="GO:0071025">
    <property type="term" value="P:RNA surveillance"/>
    <property type="evidence" value="ECO:0007669"/>
    <property type="project" value="InterPro"/>
</dbReference>
<evidence type="ECO:0000256" key="6">
    <source>
        <dbReference type="ARBA" id="ARBA00022723"/>
    </source>
</evidence>
<accession>M7NPA8</accession>
<dbReference type="GO" id="GO:0046872">
    <property type="term" value="F:metal ion binding"/>
    <property type="evidence" value="ECO:0007669"/>
    <property type="project" value="UniProtKB-KW"/>
</dbReference>
<dbReference type="RefSeq" id="XP_007874448.1">
    <property type="nucleotide sequence ID" value="XM_007876257.1"/>
</dbReference>
<evidence type="ECO:0000256" key="4">
    <source>
        <dbReference type="ARBA" id="ARBA00022490"/>
    </source>
</evidence>
<evidence type="ECO:0000256" key="2">
    <source>
        <dbReference type="ARBA" id="ARBA00004496"/>
    </source>
</evidence>
<dbReference type="InterPro" id="IPR005141">
    <property type="entry name" value="eRF1_2"/>
</dbReference>
<dbReference type="Gene3D" id="3.30.1330.30">
    <property type="match status" value="1"/>
</dbReference>
<keyword evidence="7" id="KW-0498">Mitosis</keyword>
<keyword evidence="8" id="KW-0469">Meiosis</keyword>
<dbReference type="InterPro" id="IPR029064">
    <property type="entry name" value="Ribosomal_eL30-like_sf"/>
</dbReference>
<dbReference type="InterPro" id="IPR038069">
    <property type="entry name" value="Pelota/DOM34_N"/>
</dbReference>
<dbReference type="FunFam" id="3.30.420.60:FF:000004">
    <property type="entry name" value="Protein DOM34 homolog"/>
    <property type="match status" value="1"/>
</dbReference>
<evidence type="ECO:0000313" key="13">
    <source>
        <dbReference type="EMBL" id="EMR09096.1"/>
    </source>
</evidence>
<dbReference type="GO" id="GO:0070966">
    <property type="term" value="P:nuclear-transcribed mRNA catabolic process, no-go decay"/>
    <property type="evidence" value="ECO:0007669"/>
    <property type="project" value="InterPro"/>
</dbReference>
<protein>
    <submittedName>
        <fullName evidence="13">mRNA surveillance protein pelota</fullName>
    </submittedName>
</protein>
<dbReference type="GO" id="GO:1990533">
    <property type="term" value="C:Dom34-Hbs1 complex"/>
    <property type="evidence" value="ECO:0007669"/>
    <property type="project" value="EnsemblFungi"/>
</dbReference>
<keyword evidence="4" id="KW-0963">Cytoplasm</keyword>
<dbReference type="PANTHER" id="PTHR10853">
    <property type="entry name" value="PELOTA"/>
    <property type="match status" value="1"/>
</dbReference>
<dbReference type="Gene3D" id="2.30.30.870">
    <property type="entry name" value="Pelota, domain A"/>
    <property type="match status" value="1"/>
</dbReference>
<dbReference type="AlphaFoldDB" id="M7NPA8"/>
<evidence type="ECO:0000259" key="11">
    <source>
        <dbReference type="Pfam" id="PF03465"/>
    </source>
</evidence>
<feature type="domain" description="eRF1" evidence="11">
    <location>
        <begin position="176"/>
        <end position="275"/>
    </location>
</feature>
<dbReference type="SUPFAM" id="SSF55315">
    <property type="entry name" value="L30e-like"/>
    <property type="match status" value="1"/>
</dbReference>
<dbReference type="OMA" id="LKMIILC"/>
<keyword evidence="6" id="KW-0479">Metal-binding</keyword>
<dbReference type="Gene3D" id="3.30.420.60">
    <property type="entry name" value="eRF1 domain 2"/>
    <property type="match status" value="1"/>
</dbReference>
<dbReference type="GO" id="GO:0030968">
    <property type="term" value="P:endoplasmic reticulum unfolded protein response"/>
    <property type="evidence" value="ECO:0007669"/>
    <property type="project" value="EnsemblFungi"/>
</dbReference>
<evidence type="ECO:0000259" key="12">
    <source>
        <dbReference type="Pfam" id="PF26356"/>
    </source>
</evidence>
<dbReference type="OrthoDB" id="10249111at2759"/>
<dbReference type="GO" id="GO:0030695">
    <property type="term" value="F:GTPase regulator activity"/>
    <property type="evidence" value="ECO:0007669"/>
    <property type="project" value="EnsemblFungi"/>
</dbReference>
<comment type="caution">
    <text evidence="13">The sequence shown here is derived from an EMBL/GenBank/DDBJ whole genome shotgun (WGS) entry which is preliminary data.</text>
</comment>
<dbReference type="eggNOG" id="KOG2869">
    <property type="taxonomic scope" value="Eukaryota"/>
</dbReference>